<comment type="subcellular location">
    <subcellularLocation>
        <location evidence="1">Membrane</location>
        <topology evidence="1">Multi-pass membrane protein</topology>
    </subcellularLocation>
</comment>
<dbReference type="SUPFAM" id="SSF160240">
    <property type="entry name" value="Cation efflux protein cytoplasmic domain-like"/>
    <property type="match status" value="1"/>
</dbReference>
<name>A0A7I4YS38_HAECO</name>
<dbReference type="Gene3D" id="1.20.1510.10">
    <property type="entry name" value="Cation efflux protein transmembrane domain"/>
    <property type="match status" value="1"/>
</dbReference>
<proteinExistence type="inferred from homology"/>
<dbReference type="OrthoDB" id="78296at2759"/>
<dbReference type="GO" id="GO:0008324">
    <property type="term" value="F:monoatomic cation transmembrane transporter activity"/>
    <property type="evidence" value="ECO:0007669"/>
    <property type="project" value="InterPro"/>
</dbReference>
<feature type="domain" description="Cation efflux protein transmembrane" evidence="8">
    <location>
        <begin position="93"/>
        <end position="280"/>
    </location>
</feature>
<evidence type="ECO:0000313" key="9">
    <source>
        <dbReference type="Proteomes" id="UP000025227"/>
    </source>
</evidence>
<dbReference type="PANTHER" id="PTHR43840">
    <property type="entry name" value="MITOCHONDRIAL METAL TRANSPORTER 1-RELATED"/>
    <property type="match status" value="1"/>
</dbReference>
<evidence type="ECO:0000256" key="2">
    <source>
        <dbReference type="ARBA" id="ARBA00008873"/>
    </source>
</evidence>
<keyword evidence="3" id="KW-0813">Transport</keyword>
<dbReference type="InterPro" id="IPR036837">
    <property type="entry name" value="Cation_efflux_CTD_sf"/>
</dbReference>
<evidence type="ECO:0000256" key="6">
    <source>
        <dbReference type="ARBA" id="ARBA00023136"/>
    </source>
</evidence>
<dbReference type="Gene3D" id="3.30.70.1350">
    <property type="entry name" value="Cation efflux protein, cytoplasmic domain"/>
    <property type="match status" value="1"/>
</dbReference>
<dbReference type="FunFam" id="1.20.1510.10:FF:000005">
    <property type="entry name" value="Putative Cation diffusion facilitator 1"/>
    <property type="match status" value="1"/>
</dbReference>
<organism evidence="9 10">
    <name type="scientific">Haemonchus contortus</name>
    <name type="common">Barber pole worm</name>
    <dbReference type="NCBI Taxonomy" id="6289"/>
    <lineage>
        <taxon>Eukaryota</taxon>
        <taxon>Metazoa</taxon>
        <taxon>Ecdysozoa</taxon>
        <taxon>Nematoda</taxon>
        <taxon>Chromadorea</taxon>
        <taxon>Rhabditida</taxon>
        <taxon>Rhabditina</taxon>
        <taxon>Rhabditomorpha</taxon>
        <taxon>Strongyloidea</taxon>
        <taxon>Trichostrongylidae</taxon>
        <taxon>Haemonchus</taxon>
    </lineage>
</organism>
<keyword evidence="9" id="KW-1185">Reference proteome</keyword>
<evidence type="ECO:0000259" key="8">
    <source>
        <dbReference type="Pfam" id="PF01545"/>
    </source>
</evidence>
<sequence>MVAESSPLLFSNGIEKSKLYGDIKIVQHKKPIADHHEDLKIGYFERRRIEREKAKYYTELSELLKCFDYDRQVIHGGKSINKQKQDKDRFLARISLIMNVTLLFVNLFASISTGSLAIINTFVDSCVDITTSLVLGLCLWLIHNTNTHKYPRGRERLELLGVILCSIILVVSNAFLILESVTAIITGQVAPEMNALVMTAMLGGSVLKTILMVVCYRRGSASSRVLAMDMRNDIATTLVAVVCATVGSLYWSYADPVGGILVCGMIVISWFRYALRHIPLLVGVRAKDHHLARVLKVVIDHDPHIRYISHAMVYHTSMQAIVELEIVMDQHLPLKTTREVSRTLRRNLLKLDFVELAFVHCDCEFPSDLDVV</sequence>
<dbReference type="Proteomes" id="UP000025227">
    <property type="component" value="Unplaced"/>
</dbReference>
<evidence type="ECO:0000256" key="7">
    <source>
        <dbReference type="SAM" id="Phobius"/>
    </source>
</evidence>
<dbReference type="InterPro" id="IPR027469">
    <property type="entry name" value="Cation_efflux_TMD_sf"/>
</dbReference>
<dbReference type="PANTHER" id="PTHR43840:SF17">
    <property type="entry name" value="CATION EFFLUX PROTEIN CYTOPLASMIC DOMAIN-CONTAINING PROTEIN"/>
    <property type="match status" value="1"/>
</dbReference>
<protein>
    <submittedName>
        <fullName evidence="10">ZT_dimer domain-containing protein</fullName>
    </submittedName>
</protein>
<evidence type="ECO:0000256" key="5">
    <source>
        <dbReference type="ARBA" id="ARBA00022989"/>
    </source>
</evidence>
<feature type="transmembrane region" description="Helical" evidence="7">
    <location>
        <begin position="193"/>
        <end position="214"/>
    </location>
</feature>
<keyword evidence="5 7" id="KW-1133">Transmembrane helix</keyword>
<dbReference type="NCBIfam" id="TIGR01297">
    <property type="entry name" value="CDF"/>
    <property type="match status" value="1"/>
</dbReference>
<comment type="similarity">
    <text evidence="2">Belongs to the cation diffusion facilitator (CDF) transporter (TC 2.A.4) family. SLC30A subfamily.</text>
</comment>
<keyword evidence="6 7" id="KW-0472">Membrane</keyword>
<dbReference type="AlphaFoldDB" id="A0A7I4YS38"/>
<dbReference type="SUPFAM" id="SSF161111">
    <property type="entry name" value="Cation efflux protein transmembrane domain-like"/>
    <property type="match status" value="1"/>
</dbReference>
<feature type="transmembrane region" description="Helical" evidence="7">
    <location>
        <begin position="117"/>
        <end position="142"/>
    </location>
</feature>
<keyword evidence="4 7" id="KW-0812">Transmembrane</keyword>
<dbReference type="Pfam" id="PF01545">
    <property type="entry name" value="Cation_efflux"/>
    <property type="match status" value="1"/>
</dbReference>
<dbReference type="InterPro" id="IPR050291">
    <property type="entry name" value="CDF_Transporter"/>
</dbReference>
<evidence type="ECO:0000313" key="10">
    <source>
        <dbReference type="WBParaSite" id="HCON_00127120-00001"/>
    </source>
</evidence>
<feature type="transmembrane region" description="Helical" evidence="7">
    <location>
        <begin position="257"/>
        <end position="275"/>
    </location>
</feature>
<feature type="transmembrane region" description="Helical" evidence="7">
    <location>
        <begin position="90"/>
        <end position="111"/>
    </location>
</feature>
<dbReference type="InterPro" id="IPR058533">
    <property type="entry name" value="Cation_efflux_TM"/>
</dbReference>
<evidence type="ECO:0000256" key="4">
    <source>
        <dbReference type="ARBA" id="ARBA00022692"/>
    </source>
</evidence>
<accession>A0A7I4YS38</accession>
<dbReference type="GO" id="GO:0016020">
    <property type="term" value="C:membrane"/>
    <property type="evidence" value="ECO:0007669"/>
    <property type="project" value="UniProtKB-SubCell"/>
</dbReference>
<feature type="transmembrane region" description="Helical" evidence="7">
    <location>
        <begin position="234"/>
        <end position="251"/>
    </location>
</feature>
<evidence type="ECO:0000256" key="1">
    <source>
        <dbReference type="ARBA" id="ARBA00004141"/>
    </source>
</evidence>
<feature type="transmembrane region" description="Helical" evidence="7">
    <location>
        <begin position="162"/>
        <end position="187"/>
    </location>
</feature>
<evidence type="ECO:0000256" key="3">
    <source>
        <dbReference type="ARBA" id="ARBA00022448"/>
    </source>
</evidence>
<dbReference type="WBParaSite" id="HCON_00127120-00001">
    <property type="protein sequence ID" value="HCON_00127120-00001"/>
    <property type="gene ID" value="HCON_00127120"/>
</dbReference>
<reference evidence="10" key="1">
    <citation type="submission" date="2020-12" db="UniProtKB">
        <authorList>
            <consortium name="WormBaseParasite"/>
        </authorList>
    </citation>
    <scope>IDENTIFICATION</scope>
    <source>
        <strain evidence="10">MHco3</strain>
    </source>
</reference>
<dbReference type="InterPro" id="IPR002524">
    <property type="entry name" value="Cation_efflux"/>
</dbReference>